<dbReference type="PANTHER" id="PTHR43531">
    <property type="entry name" value="PROTEIN ICFG"/>
    <property type="match status" value="1"/>
</dbReference>
<gene>
    <name evidence="8" type="ORF">MKI86_18750</name>
</gene>
<protein>
    <submittedName>
        <fullName evidence="8">PAS domain-containing methyl-accepting chemotaxis protein</fullName>
    </submittedName>
</protein>
<dbReference type="InterPro" id="IPR000700">
    <property type="entry name" value="PAS-assoc_C"/>
</dbReference>
<dbReference type="SMART" id="SM00283">
    <property type="entry name" value="MA"/>
    <property type="match status" value="1"/>
</dbReference>
<feature type="domain" description="PAC" evidence="6">
    <location>
        <begin position="86"/>
        <end position="138"/>
    </location>
</feature>
<evidence type="ECO:0000313" key="8">
    <source>
        <dbReference type="EMBL" id="MCJ8151183.1"/>
    </source>
</evidence>
<dbReference type="PROSITE" id="PS50111">
    <property type="entry name" value="CHEMOTAXIS_TRANSDUC_2"/>
    <property type="match status" value="1"/>
</dbReference>
<dbReference type="InterPro" id="IPR013656">
    <property type="entry name" value="PAS_4"/>
</dbReference>
<dbReference type="SMART" id="SM00091">
    <property type="entry name" value="PAS"/>
    <property type="match status" value="2"/>
</dbReference>
<dbReference type="PROSITE" id="PS50112">
    <property type="entry name" value="PAS"/>
    <property type="match status" value="2"/>
</dbReference>
<evidence type="ECO:0000259" key="4">
    <source>
        <dbReference type="PROSITE" id="PS50111"/>
    </source>
</evidence>
<dbReference type="EMBL" id="JAKVIN010000008">
    <property type="protein sequence ID" value="MCJ8151183.1"/>
    <property type="molecule type" value="Genomic_DNA"/>
</dbReference>
<evidence type="ECO:0000313" key="9">
    <source>
        <dbReference type="Proteomes" id="UP001201844"/>
    </source>
</evidence>
<evidence type="ECO:0000259" key="7">
    <source>
        <dbReference type="PROSITE" id="PS50885"/>
    </source>
</evidence>
<feature type="domain" description="Methyl-accepting transducer" evidence="4">
    <location>
        <begin position="306"/>
        <end position="535"/>
    </location>
</feature>
<geneLocation type="plasmid" evidence="8">
    <name>unnamed</name>
</geneLocation>
<dbReference type="CDD" id="cd11386">
    <property type="entry name" value="MCP_signal"/>
    <property type="match status" value="1"/>
</dbReference>
<comment type="caution">
    <text evidence="8">The sequence shown here is derived from an EMBL/GenBank/DDBJ whole genome shotgun (WGS) entry which is preliminary data.</text>
</comment>
<dbReference type="PRINTS" id="PR00260">
    <property type="entry name" value="CHEMTRNSDUCR"/>
</dbReference>
<organism evidence="8 9">
    <name type="scientific">Shinella sedimenti</name>
    <dbReference type="NCBI Taxonomy" id="2919913"/>
    <lineage>
        <taxon>Bacteria</taxon>
        <taxon>Pseudomonadati</taxon>
        <taxon>Pseudomonadota</taxon>
        <taxon>Alphaproteobacteria</taxon>
        <taxon>Hyphomicrobiales</taxon>
        <taxon>Rhizobiaceae</taxon>
        <taxon>Shinella</taxon>
    </lineage>
</organism>
<evidence type="ECO:0000256" key="2">
    <source>
        <dbReference type="ARBA" id="ARBA00029447"/>
    </source>
</evidence>
<evidence type="ECO:0000259" key="6">
    <source>
        <dbReference type="PROSITE" id="PS50113"/>
    </source>
</evidence>
<dbReference type="InterPro" id="IPR051310">
    <property type="entry name" value="MCP_chemotaxis"/>
</dbReference>
<dbReference type="PANTHER" id="PTHR43531:SF11">
    <property type="entry name" value="METHYL-ACCEPTING CHEMOTAXIS PROTEIN 3"/>
    <property type="match status" value="1"/>
</dbReference>
<name>A0ABT0CRG0_9HYPH</name>
<dbReference type="InterPro" id="IPR004089">
    <property type="entry name" value="MCPsignal_dom"/>
</dbReference>
<keyword evidence="8" id="KW-0614">Plasmid</keyword>
<dbReference type="Gene3D" id="3.30.450.20">
    <property type="entry name" value="PAS domain"/>
    <property type="match status" value="2"/>
</dbReference>
<dbReference type="SUPFAM" id="SSF58104">
    <property type="entry name" value="Methyl-accepting chemotaxis protein (MCP) signaling domain"/>
    <property type="match status" value="1"/>
</dbReference>
<dbReference type="InterPro" id="IPR000014">
    <property type="entry name" value="PAS"/>
</dbReference>
<feature type="domain" description="PAS" evidence="5">
    <location>
        <begin position="149"/>
        <end position="179"/>
    </location>
</feature>
<dbReference type="Pfam" id="PF08447">
    <property type="entry name" value="PAS_3"/>
    <property type="match status" value="1"/>
</dbReference>
<feature type="domain" description="PAC" evidence="6">
    <location>
        <begin position="208"/>
        <end position="260"/>
    </location>
</feature>
<evidence type="ECO:0000259" key="5">
    <source>
        <dbReference type="PROSITE" id="PS50112"/>
    </source>
</evidence>
<dbReference type="InterPro" id="IPR003660">
    <property type="entry name" value="HAMP_dom"/>
</dbReference>
<dbReference type="NCBIfam" id="TIGR00229">
    <property type="entry name" value="sensory_box"/>
    <property type="match status" value="2"/>
</dbReference>
<accession>A0ABT0CRG0</accession>
<dbReference type="PROSITE" id="PS50113">
    <property type="entry name" value="PAC"/>
    <property type="match status" value="2"/>
</dbReference>
<keyword evidence="9" id="KW-1185">Reference proteome</keyword>
<dbReference type="SUPFAM" id="SSF55785">
    <property type="entry name" value="PYP-like sensor domain (PAS domain)"/>
    <property type="match status" value="2"/>
</dbReference>
<dbReference type="InterPro" id="IPR013655">
    <property type="entry name" value="PAS_fold_3"/>
</dbReference>
<dbReference type="SMART" id="SM00086">
    <property type="entry name" value="PAC"/>
    <property type="match status" value="2"/>
</dbReference>
<comment type="similarity">
    <text evidence="2">Belongs to the methyl-accepting chemotaxis (MCP) protein family.</text>
</comment>
<feature type="domain" description="PAS" evidence="5">
    <location>
        <begin position="27"/>
        <end position="65"/>
    </location>
</feature>
<dbReference type="InterPro" id="IPR004090">
    <property type="entry name" value="Chemotax_Me-accpt_rcpt"/>
</dbReference>
<dbReference type="Pfam" id="PF08448">
    <property type="entry name" value="PAS_4"/>
    <property type="match status" value="1"/>
</dbReference>
<dbReference type="Proteomes" id="UP001201844">
    <property type="component" value="Unassembled WGS sequence"/>
</dbReference>
<sequence>MNRVWTKLTGGATAEAVLSTIGKAFAVIEFDAAGNVLSANENFLRVLGYSASELVGQHHRMFVDPTYAVSDDYAAFWRKLARGEFDAAEYKRIGKGGREVWIQASYNPVVSSSGKVLKIVKFATDITAEKMRAAEAIGKLTALSRVQAIIEFSVDGRVLTANDNFLGVLGYDLAEIAGRPHSIFVEPAYAQSADYTEFWQRLRRGEFVAAEFKRIGKGGKEVWIQASYNPIFDPDGRVIKVVKFATDITARVKAVTTLGTGLAQVAGGNLTCEIDEAFIPALDQLRLDFNASVATLRTALRKVGENAFSIDASAGELSAAAANLSMRTEQQAASVEETAAALDEITATVKSSVARAEEAGQIVARTKASAELSETVVKRAVATMGEIERSSREISSITDMMDEIAFQTNLLALNAGVEAARAGDAGKGFAVVAQEVRVLAQRSAEAAKQIKELILKSSDEVRSGVKLVGETGAALEQIIRDVQEVSSNVVAIVEASREQSTGLAEINSAVGTVDQGTQQNAAMVEQTSAASANLASQSQALNALLATFELGGTTASPRHATGRMFARPAAA</sequence>
<dbReference type="InterPro" id="IPR035965">
    <property type="entry name" value="PAS-like_dom_sf"/>
</dbReference>
<reference evidence="8 9" key="1">
    <citation type="submission" date="2022-02" db="EMBL/GenBank/DDBJ databases">
        <title>Shinella B3.7 sp. nov., isolated from Sediment (Zhairuo Island).</title>
        <authorList>
            <person name="Chen G."/>
        </authorList>
    </citation>
    <scope>NUCLEOTIDE SEQUENCE [LARGE SCALE GENOMIC DNA]</scope>
    <source>
        <strain evidence="8 9">B3.7</strain>
        <plasmid evidence="8">unnamed</plasmid>
    </source>
</reference>
<evidence type="ECO:0000256" key="3">
    <source>
        <dbReference type="PROSITE-ProRule" id="PRU00284"/>
    </source>
</evidence>
<dbReference type="PROSITE" id="PS50885">
    <property type="entry name" value="HAMP"/>
    <property type="match status" value="1"/>
</dbReference>
<proteinExistence type="inferred from homology"/>
<dbReference type="Gene3D" id="1.10.287.950">
    <property type="entry name" value="Methyl-accepting chemotaxis protein"/>
    <property type="match status" value="1"/>
</dbReference>
<dbReference type="Pfam" id="PF00015">
    <property type="entry name" value="MCPsignal"/>
    <property type="match status" value="1"/>
</dbReference>
<keyword evidence="1" id="KW-0145">Chemotaxis</keyword>
<dbReference type="RefSeq" id="WP_241604074.1">
    <property type="nucleotide sequence ID" value="NZ_JAKVIN010000008.1"/>
</dbReference>
<dbReference type="CDD" id="cd00130">
    <property type="entry name" value="PAS"/>
    <property type="match status" value="2"/>
</dbReference>
<feature type="domain" description="HAMP" evidence="7">
    <location>
        <begin position="249"/>
        <end position="301"/>
    </location>
</feature>
<keyword evidence="3" id="KW-0807">Transducer</keyword>
<evidence type="ECO:0000256" key="1">
    <source>
        <dbReference type="ARBA" id="ARBA00022500"/>
    </source>
</evidence>
<dbReference type="InterPro" id="IPR001610">
    <property type="entry name" value="PAC"/>
</dbReference>